<dbReference type="OrthoDB" id="1370188at2"/>
<reference evidence="2 4" key="1">
    <citation type="journal article" date="2015" name="Stand. Genomic Sci.">
        <title>Genomic Encyclopedia of Bacterial and Archaeal Type Strains, Phase III: the genomes of soil and plant-associated and newly described type strains.</title>
        <authorList>
            <person name="Whitman W.B."/>
            <person name="Woyke T."/>
            <person name="Klenk H.P."/>
            <person name="Zhou Y."/>
            <person name="Lilburn T.G."/>
            <person name="Beck B.J."/>
            <person name="De Vos P."/>
            <person name="Vandamme P."/>
            <person name="Eisen J.A."/>
            <person name="Garrity G."/>
            <person name="Hugenholtz P."/>
            <person name="Kyrpides N.C."/>
        </authorList>
    </citation>
    <scope>NUCLEOTIDE SEQUENCE [LARGE SCALE GENOMIC DNA]</scope>
    <source>
        <strain evidence="2 4">CGMCC 1.5380</strain>
    </source>
</reference>
<dbReference type="Proteomes" id="UP000321392">
    <property type="component" value="Unassembled WGS sequence"/>
</dbReference>
<dbReference type="Proteomes" id="UP000254518">
    <property type="component" value="Unassembled WGS sequence"/>
</dbReference>
<accession>A0A562PU25</accession>
<organism evidence="2 4">
    <name type="scientific">Flavobacterium glaciei</name>
    <dbReference type="NCBI Taxonomy" id="386300"/>
    <lineage>
        <taxon>Bacteria</taxon>
        <taxon>Pseudomonadati</taxon>
        <taxon>Bacteroidota</taxon>
        <taxon>Flavobacteriia</taxon>
        <taxon>Flavobacteriales</taxon>
        <taxon>Flavobacteriaceae</taxon>
        <taxon>Flavobacterium</taxon>
    </lineage>
</organism>
<evidence type="ECO:0000313" key="2">
    <source>
        <dbReference type="EMBL" id="TWI47941.1"/>
    </source>
</evidence>
<gene>
    <name evidence="1" type="ORF">DFR66_106142</name>
    <name evidence="2" type="ORF">IQ02_01529</name>
</gene>
<dbReference type="RefSeq" id="WP_114754201.1">
    <property type="nucleotide sequence ID" value="NZ_QQBA01000006.1"/>
</dbReference>
<dbReference type="AlphaFoldDB" id="A0A562PU25"/>
<proteinExistence type="predicted"/>
<reference evidence="2" key="3">
    <citation type="submission" date="2019-07" db="EMBL/GenBank/DDBJ databases">
        <authorList>
            <person name="Whitman W."/>
            <person name="Huntemann M."/>
            <person name="Clum A."/>
            <person name="Pillay M."/>
            <person name="Palaniappan K."/>
            <person name="Varghese N."/>
            <person name="Mikhailova N."/>
            <person name="Stamatis D."/>
            <person name="Reddy T."/>
            <person name="Daum C."/>
            <person name="Shapiro N."/>
            <person name="Ivanova N."/>
            <person name="Kyrpides N."/>
            <person name="Woyke T."/>
        </authorList>
    </citation>
    <scope>NUCLEOTIDE SEQUENCE</scope>
    <source>
        <strain evidence="2">CGMCC 1.5380</strain>
    </source>
</reference>
<evidence type="ECO:0000313" key="3">
    <source>
        <dbReference type="Proteomes" id="UP000254518"/>
    </source>
</evidence>
<name>A0A562PU25_9FLAO</name>
<evidence type="ECO:0000313" key="1">
    <source>
        <dbReference type="EMBL" id="RDI55033.1"/>
    </source>
</evidence>
<dbReference type="EMBL" id="QQBA01000006">
    <property type="protein sequence ID" value="RDI55033.1"/>
    <property type="molecule type" value="Genomic_DNA"/>
</dbReference>
<protein>
    <submittedName>
        <fullName evidence="2">Uncharacterized protein</fullName>
    </submittedName>
</protein>
<sequence length="80" mass="9200">MEKNKFNDVKNGVQQIIDFIAEKNAKEANNKLVEISDELDELLDFAEEDEDLMEISRYQVLLNQLHQKIIGLNGQANNPI</sequence>
<comment type="caution">
    <text evidence="2">The sequence shown here is derived from an EMBL/GenBank/DDBJ whole genome shotgun (WGS) entry which is preliminary data.</text>
</comment>
<evidence type="ECO:0000313" key="4">
    <source>
        <dbReference type="Proteomes" id="UP000321392"/>
    </source>
</evidence>
<keyword evidence="3" id="KW-1185">Reference proteome</keyword>
<dbReference type="EMBL" id="VLKX01000006">
    <property type="protein sequence ID" value="TWI47941.1"/>
    <property type="molecule type" value="Genomic_DNA"/>
</dbReference>
<reference evidence="1 3" key="2">
    <citation type="submission" date="2018-07" db="EMBL/GenBank/DDBJ databases">
        <title>Genomic Encyclopedia of Type Strains, Phase IV (KMG-IV): sequencing the most valuable type-strain genomes for metagenomic binning, comparative biology and taxonomic classification.</title>
        <authorList>
            <person name="Goeker M."/>
        </authorList>
    </citation>
    <scope>NUCLEOTIDE SEQUENCE [LARGE SCALE GENOMIC DNA]</scope>
    <source>
        <strain evidence="1 3">DSM 19728</strain>
    </source>
</reference>